<feature type="domain" description="Sugar 3,4-ketoisomerase QdtA cupin" evidence="1">
    <location>
        <begin position="8"/>
        <end position="129"/>
    </location>
</feature>
<keyword evidence="3" id="KW-1185">Reference proteome</keyword>
<organism evidence="2 3">
    <name type="scientific">Flagellimonas nanhaiensis</name>
    <dbReference type="NCBI Taxonomy" id="2292706"/>
    <lineage>
        <taxon>Bacteria</taxon>
        <taxon>Pseudomonadati</taxon>
        <taxon>Bacteroidota</taxon>
        <taxon>Flavobacteriia</taxon>
        <taxon>Flavobacteriales</taxon>
        <taxon>Flavobacteriaceae</taxon>
        <taxon>Flagellimonas</taxon>
    </lineage>
</organism>
<dbReference type="InterPro" id="IPR008894">
    <property type="entry name" value="QdtA_cupin_dom"/>
</dbReference>
<evidence type="ECO:0000313" key="2">
    <source>
        <dbReference type="EMBL" id="RDY59832.1"/>
    </source>
</evidence>
<accession>A0A371JQP5</accession>
<dbReference type="SUPFAM" id="SSF51182">
    <property type="entry name" value="RmlC-like cupins"/>
    <property type="match status" value="1"/>
</dbReference>
<reference evidence="2 3" key="1">
    <citation type="submission" date="2018-08" db="EMBL/GenBank/DDBJ databases">
        <title>Muricauda nanhaiensis sp. nov., isolated from seawater of the South China Sea.</title>
        <authorList>
            <person name="Dang Y."/>
        </authorList>
    </citation>
    <scope>NUCLEOTIDE SEQUENCE [LARGE SCALE GENOMIC DNA]</scope>
    <source>
        <strain evidence="2 3">SM1704</strain>
    </source>
</reference>
<gene>
    <name evidence="2" type="ORF">DX873_10790</name>
</gene>
<name>A0A371JQP5_9FLAO</name>
<proteinExistence type="predicted"/>
<dbReference type="EMBL" id="QTJX01000002">
    <property type="protein sequence ID" value="RDY59832.1"/>
    <property type="molecule type" value="Genomic_DNA"/>
</dbReference>
<dbReference type="InterPro" id="IPR011051">
    <property type="entry name" value="RmlC_Cupin_sf"/>
</dbReference>
<dbReference type="OrthoDB" id="826649at2"/>
<dbReference type="Proteomes" id="UP000261828">
    <property type="component" value="Unassembled WGS sequence"/>
</dbReference>
<comment type="caution">
    <text evidence="2">The sequence shown here is derived from an EMBL/GenBank/DDBJ whole genome shotgun (WGS) entry which is preliminary data.</text>
</comment>
<protein>
    <recommendedName>
        <fullName evidence="1">Sugar 3,4-ketoisomerase QdtA cupin domain-containing protein</fullName>
    </recommendedName>
</protein>
<dbReference type="AlphaFoldDB" id="A0A371JQP5"/>
<sequence length="149" mass="17186">MWENSNPKLIKGGIHQDHRGSISFVNDFSLGRIKRFYTLSHPNTSIVRAWQGHKKQTRCFHVTKGVFFVACVKIDDWENPSKSLQAETFILDSKEPSVLFVPKGYANGIKALQNDSILLSFSETAFDDKIEDDEFRYDSNLWVDWKSIN</sequence>
<evidence type="ECO:0000259" key="1">
    <source>
        <dbReference type="Pfam" id="PF05523"/>
    </source>
</evidence>
<dbReference type="Pfam" id="PF05523">
    <property type="entry name" value="FdtA"/>
    <property type="match status" value="1"/>
</dbReference>
<dbReference type="InterPro" id="IPR014710">
    <property type="entry name" value="RmlC-like_jellyroll"/>
</dbReference>
<evidence type="ECO:0000313" key="3">
    <source>
        <dbReference type="Proteomes" id="UP000261828"/>
    </source>
</evidence>
<dbReference type="Gene3D" id="2.60.120.10">
    <property type="entry name" value="Jelly Rolls"/>
    <property type="match status" value="1"/>
</dbReference>